<dbReference type="EMBL" id="JH000471">
    <property type="protein sequence ID" value="EGW10088.1"/>
    <property type="molecule type" value="Genomic_DNA"/>
</dbReference>
<evidence type="ECO:0000256" key="2">
    <source>
        <dbReference type="ARBA" id="ARBA00004991"/>
    </source>
</evidence>
<keyword evidence="4" id="KW-0443">Lipid metabolism</keyword>
<organism evidence="6 7">
    <name type="scientific">Cricetulus griseus</name>
    <name type="common">Chinese hamster</name>
    <name type="synonym">Cricetulus barabensis griseus</name>
    <dbReference type="NCBI Taxonomy" id="10029"/>
    <lineage>
        <taxon>Eukaryota</taxon>
        <taxon>Metazoa</taxon>
        <taxon>Chordata</taxon>
        <taxon>Craniata</taxon>
        <taxon>Vertebrata</taxon>
        <taxon>Euteleostomi</taxon>
        <taxon>Mammalia</taxon>
        <taxon>Eutheria</taxon>
        <taxon>Euarchontoglires</taxon>
        <taxon>Glires</taxon>
        <taxon>Rodentia</taxon>
        <taxon>Myomorpha</taxon>
        <taxon>Muroidea</taxon>
        <taxon>Cricetidae</taxon>
        <taxon>Cricetinae</taxon>
        <taxon>Cricetulus</taxon>
    </lineage>
</organism>
<keyword evidence="5" id="KW-1133">Transmembrane helix</keyword>
<dbReference type="EC" id="3.1.4.12" evidence="3"/>
<keyword evidence="4" id="KW-0746">Sphingolipid metabolism</keyword>
<evidence type="ECO:0000256" key="3">
    <source>
        <dbReference type="ARBA" id="ARBA00012369"/>
    </source>
</evidence>
<keyword evidence="5" id="KW-0812">Transmembrane</keyword>
<comment type="pathway">
    <text evidence="1">Lipid metabolism; sphingolipid metabolism.</text>
</comment>
<dbReference type="STRING" id="10029.G3HKV1"/>
<feature type="transmembrane region" description="Helical" evidence="5">
    <location>
        <begin position="12"/>
        <end position="31"/>
    </location>
</feature>
<protein>
    <recommendedName>
        <fullName evidence="3">sphingomyelin phosphodiesterase</fullName>
        <ecNumber evidence="3">3.1.4.12</ecNumber>
    </recommendedName>
</protein>
<dbReference type="PANTHER" id="PTHR16320">
    <property type="entry name" value="SPHINGOMYELINASE FAMILY MEMBER"/>
    <property type="match status" value="1"/>
</dbReference>
<dbReference type="InterPro" id="IPR038772">
    <property type="entry name" value="Sph/SMPD2-like"/>
</dbReference>
<dbReference type="AlphaFoldDB" id="G3HKV1"/>
<evidence type="ECO:0000256" key="1">
    <source>
        <dbReference type="ARBA" id="ARBA00004760"/>
    </source>
</evidence>
<dbReference type="Proteomes" id="UP000001075">
    <property type="component" value="Unassembled WGS sequence"/>
</dbReference>
<name>G3HKV1_CRIGR</name>
<dbReference type="InterPro" id="IPR036691">
    <property type="entry name" value="Endo/exonu/phosph_ase_sf"/>
</dbReference>
<dbReference type="GO" id="GO:0005737">
    <property type="term" value="C:cytoplasm"/>
    <property type="evidence" value="ECO:0007669"/>
    <property type="project" value="TreeGrafter"/>
</dbReference>
<proteinExistence type="predicted"/>
<keyword evidence="5" id="KW-0472">Membrane</keyword>
<reference evidence="7" key="1">
    <citation type="journal article" date="2011" name="Nat. Biotechnol.">
        <title>The genomic sequence of the Chinese hamster ovary (CHO)-K1 cell line.</title>
        <authorList>
            <person name="Xu X."/>
            <person name="Nagarajan H."/>
            <person name="Lewis N.E."/>
            <person name="Pan S."/>
            <person name="Cai Z."/>
            <person name="Liu X."/>
            <person name="Chen W."/>
            <person name="Xie M."/>
            <person name="Wang W."/>
            <person name="Hammond S."/>
            <person name="Andersen M.R."/>
            <person name="Neff N."/>
            <person name="Passarelli B."/>
            <person name="Koh W."/>
            <person name="Fan H.C."/>
            <person name="Wang J."/>
            <person name="Gui Y."/>
            <person name="Lee K.H."/>
            <person name="Betenbaugh M.J."/>
            <person name="Quake S.R."/>
            <person name="Famili I."/>
            <person name="Palsson B.O."/>
            <person name="Wang J."/>
        </authorList>
    </citation>
    <scope>NUCLEOTIDE SEQUENCE [LARGE SCALE GENOMIC DNA]</scope>
    <source>
        <strain evidence="7">CHO K1 cell line</strain>
    </source>
</reference>
<evidence type="ECO:0000313" key="6">
    <source>
        <dbReference type="EMBL" id="EGW10088.1"/>
    </source>
</evidence>
<evidence type="ECO:0000313" key="7">
    <source>
        <dbReference type="Proteomes" id="UP000001075"/>
    </source>
</evidence>
<dbReference type="SUPFAM" id="SSF56219">
    <property type="entry name" value="DNase I-like"/>
    <property type="match status" value="1"/>
</dbReference>
<dbReference type="GO" id="GO:0016020">
    <property type="term" value="C:membrane"/>
    <property type="evidence" value="ECO:0007669"/>
    <property type="project" value="GOC"/>
</dbReference>
<dbReference type="Gene3D" id="3.60.10.10">
    <property type="entry name" value="Endonuclease/exonuclease/phosphatase"/>
    <property type="match status" value="1"/>
</dbReference>
<accession>G3HKV1</accession>
<feature type="transmembrane region" description="Helical" evidence="5">
    <location>
        <begin position="66"/>
        <end position="85"/>
    </location>
</feature>
<evidence type="ECO:0000256" key="4">
    <source>
        <dbReference type="ARBA" id="ARBA00022919"/>
    </source>
</evidence>
<dbReference type="PANTHER" id="PTHR16320:SF8">
    <property type="entry name" value="SPHINGOMYELIN PHOSPHODIESTERASE 3"/>
    <property type="match status" value="1"/>
</dbReference>
<evidence type="ECO:0000256" key="5">
    <source>
        <dbReference type="SAM" id="Phobius"/>
    </source>
</evidence>
<comment type="pathway">
    <text evidence="2">Sphingolipid metabolism.</text>
</comment>
<dbReference type="GO" id="GO:0004767">
    <property type="term" value="F:sphingomyelin phosphodiesterase activity"/>
    <property type="evidence" value="ECO:0007669"/>
    <property type="project" value="UniProtKB-EC"/>
</dbReference>
<dbReference type="InParanoid" id="G3HKV1"/>
<sequence length="410" mass="45314">MVLYTTPFPNSCLSALHAVSWALIFPCYWLVDRLVASFIPTTYEKRQRADDPCCLQLFCTVLFTPVYLALFVAALPFAFLGFIFWSPLQSARRPYSYSRLEDKSPAGGAALLSEWKGTGAGKSFCFATANVCLLPDSLAKHNNVFNTQERAKEIGQRIRNGAARPQIKIYIDSPTNTSISAASFSSLVSPQGSDGARAVPGSIKRTASVEYKGDGGRHPKDSAIRCEQLDLLQDWLADFRKSTSSSSTANPEELVVFDIICGDLNFDNCSSDDKLEQQHSLFTRYKDPCRLGPGEEKPWAIGTLLDTNGLYDEDVCTPDNLQKVLESEEGRREYLAFPTSKSPGAGQKGRKDLLKGNGRRIDYMLHAEEGLCPDWKAEVEEFSFITQLSGLTDHLPVAMRLMVSAGEEEA</sequence>
<gene>
    <name evidence="6" type="ORF">I79_011333</name>
</gene>
<dbReference type="GO" id="GO:0006684">
    <property type="term" value="P:sphingomyelin metabolic process"/>
    <property type="evidence" value="ECO:0007669"/>
    <property type="project" value="TreeGrafter"/>
</dbReference>